<dbReference type="PANTHER" id="PTHR33498:SF1">
    <property type="entry name" value="TRANSPOSASE FOR INSERTION SEQUENCE ELEMENT IS1557"/>
    <property type="match status" value="1"/>
</dbReference>
<dbReference type="Pfam" id="PF01610">
    <property type="entry name" value="DDE_Tnp_ISL3"/>
    <property type="match status" value="1"/>
</dbReference>
<comment type="caution">
    <text evidence="2">The sequence shown here is derived from an EMBL/GenBank/DDBJ whole genome shotgun (WGS) entry which is preliminary data.</text>
</comment>
<keyword evidence="3" id="KW-1185">Reference proteome</keyword>
<name>A0ABP8NS17_9NOCA</name>
<dbReference type="InterPro" id="IPR002560">
    <property type="entry name" value="Transposase_DDE"/>
</dbReference>
<dbReference type="InterPro" id="IPR047951">
    <property type="entry name" value="Transpos_ISL3"/>
</dbReference>
<evidence type="ECO:0000313" key="3">
    <source>
        <dbReference type="Proteomes" id="UP001501183"/>
    </source>
</evidence>
<dbReference type="Gene3D" id="1.10.10.60">
    <property type="entry name" value="Homeodomain-like"/>
    <property type="match status" value="1"/>
</dbReference>
<accession>A0ABP8NS17</accession>
<protein>
    <recommendedName>
        <fullName evidence="1">HTH IS21-type domain-containing protein</fullName>
    </recommendedName>
</protein>
<proteinExistence type="predicted"/>
<gene>
    <name evidence="2" type="ORF">GCM10023094_03930</name>
</gene>
<evidence type="ECO:0000259" key="1">
    <source>
        <dbReference type="PROSITE" id="PS50531"/>
    </source>
</evidence>
<feature type="domain" description="HTH IS21-type" evidence="1">
    <location>
        <begin position="7"/>
        <end position="71"/>
    </location>
</feature>
<reference evidence="3" key="1">
    <citation type="journal article" date="2019" name="Int. J. Syst. Evol. Microbiol.">
        <title>The Global Catalogue of Microorganisms (GCM) 10K type strain sequencing project: providing services to taxonomists for standard genome sequencing and annotation.</title>
        <authorList>
            <consortium name="The Broad Institute Genomics Platform"/>
            <consortium name="The Broad Institute Genome Sequencing Center for Infectious Disease"/>
            <person name="Wu L."/>
            <person name="Ma J."/>
        </authorList>
    </citation>
    <scope>NUCLEOTIDE SEQUENCE [LARGE SCALE GENOMIC DNA]</scope>
    <source>
        <strain evidence="3">JCM 32206</strain>
    </source>
</reference>
<organism evidence="2 3">
    <name type="scientific">Rhodococcus olei</name>
    <dbReference type="NCBI Taxonomy" id="2161675"/>
    <lineage>
        <taxon>Bacteria</taxon>
        <taxon>Bacillati</taxon>
        <taxon>Actinomycetota</taxon>
        <taxon>Actinomycetes</taxon>
        <taxon>Mycobacteriales</taxon>
        <taxon>Nocardiaceae</taxon>
        <taxon>Rhodococcus</taxon>
    </lineage>
</organism>
<dbReference type="Proteomes" id="UP001501183">
    <property type="component" value="Unassembled WGS sequence"/>
</dbReference>
<dbReference type="PROSITE" id="PS50531">
    <property type="entry name" value="HTH_IS21"/>
    <property type="match status" value="1"/>
</dbReference>
<dbReference type="EMBL" id="BAABFB010000012">
    <property type="protein sequence ID" value="GAA4472133.1"/>
    <property type="molecule type" value="Genomic_DNA"/>
</dbReference>
<dbReference type="InterPro" id="IPR017894">
    <property type="entry name" value="HTH_IS21_transposase_type"/>
</dbReference>
<sequence length="248" mass="28290">MATRTRERHTAVHDLVARGMSITEIGRRLRLDRRTVRRFARATDVDELMTTARTAGRTLITGFEPYLRERFAAGCTDGARLTREITERGYRGSDKTVRRFLQPLRDALRMHPTQPTAPRVRQVTGWLTCRPDNLTDKDEIRLDAILERSPALTTLRGHVRGFAEIMTERRGHDLTDWMADVDATGAPALRSFTTGLRRDLDAVTAGLTLEHNSGPVEGHVNRIKMLKRQMYGRANLDLLRKRVIHLES</sequence>
<evidence type="ECO:0000313" key="2">
    <source>
        <dbReference type="EMBL" id="GAA4472133.1"/>
    </source>
</evidence>
<dbReference type="PANTHER" id="PTHR33498">
    <property type="entry name" value="TRANSPOSASE FOR INSERTION SEQUENCE ELEMENT IS1557"/>
    <property type="match status" value="1"/>
</dbReference>